<evidence type="ECO:0000256" key="1">
    <source>
        <dbReference type="SAM" id="MobiDB-lite"/>
    </source>
</evidence>
<dbReference type="Proteomes" id="UP001239019">
    <property type="component" value="Unassembled WGS sequence"/>
</dbReference>
<proteinExistence type="predicted"/>
<feature type="region of interest" description="Disordered" evidence="1">
    <location>
        <begin position="71"/>
        <end position="98"/>
    </location>
</feature>
<evidence type="ECO:0008006" key="4">
    <source>
        <dbReference type="Google" id="ProtNLM"/>
    </source>
</evidence>
<evidence type="ECO:0000313" key="3">
    <source>
        <dbReference type="Proteomes" id="UP001239019"/>
    </source>
</evidence>
<sequence>MLHEAHPPVFDQLLDRAIRDGSRYLELRRADSHIQLHALVGGSWRALSVTEQDASEIWEWAAQRLLGKHPEAALNGQRPTSAELIGDYEDPNSSDASRPRLKVRLRWLSRAAPGSQMSGTIALRLVDAQGSTH</sequence>
<dbReference type="RefSeq" id="WP_306729300.1">
    <property type="nucleotide sequence ID" value="NZ_JAVDDT010000011.1"/>
</dbReference>
<accession>A0ABU0W9U8</accession>
<dbReference type="EMBL" id="JAVDDT010000011">
    <property type="protein sequence ID" value="MDQ2070803.1"/>
    <property type="molecule type" value="Genomic_DNA"/>
</dbReference>
<keyword evidence="3" id="KW-1185">Reference proteome</keyword>
<evidence type="ECO:0000313" key="2">
    <source>
        <dbReference type="EMBL" id="MDQ2070803.1"/>
    </source>
</evidence>
<reference evidence="2 3" key="1">
    <citation type="submission" date="2023-08" db="EMBL/GenBank/DDBJ databases">
        <title>Whole-genome sequencing of halo(alkali)philic microorganisms from hypersaline lakes.</title>
        <authorList>
            <person name="Sorokin D.Y."/>
            <person name="Abbas B."/>
            <person name="Merkel A.Y."/>
        </authorList>
    </citation>
    <scope>NUCLEOTIDE SEQUENCE [LARGE SCALE GENOMIC DNA]</scope>
    <source>
        <strain evidence="2 3">AB-CW4</strain>
    </source>
</reference>
<name>A0ABU0W9U8_9GAMM</name>
<comment type="caution">
    <text evidence="2">The sequence shown here is derived from an EMBL/GenBank/DDBJ whole genome shotgun (WGS) entry which is preliminary data.</text>
</comment>
<organism evidence="2 3">
    <name type="scientific">Natronospira bacteriovora</name>
    <dbReference type="NCBI Taxonomy" id="3069753"/>
    <lineage>
        <taxon>Bacteria</taxon>
        <taxon>Pseudomonadati</taxon>
        <taxon>Pseudomonadota</taxon>
        <taxon>Gammaproteobacteria</taxon>
        <taxon>Natronospirales</taxon>
        <taxon>Natronospiraceae</taxon>
        <taxon>Natronospira</taxon>
    </lineage>
</organism>
<gene>
    <name evidence="2" type="ORF">RBH19_13075</name>
</gene>
<protein>
    <recommendedName>
        <fullName evidence="4">Amphi-Trp domain-containing protein</fullName>
    </recommendedName>
</protein>